<comment type="catalytic activity">
    <reaction evidence="9">
        <text>D-ribose + ATP = D-ribose 5-phosphate + ADP + H(+)</text>
        <dbReference type="Rhea" id="RHEA:13697"/>
        <dbReference type="ChEBI" id="CHEBI:15378"/>
        <dbReference type="ChEBI" id="CHEBI:30616"/>
        <dbReference type="ChEBI" id="CHEBI:47013"/>
        <dbReference type="ChEBI" id="CHEBI:78346"/>
        <dbReference type="ChEBI" id="CHEBI:456216"/>
        <dbReference type="EC" id="2.7.1.15"/>
    </reaction>
</comment>
<feature type="binding site" evidence="9">
    <location>
        <position position="238"/>
    </location>
    <ligand>
        <name>K(+)</name>
        <dbReference type="ChEBI" id="CHEBI:29103"/>
    </ligand>
</feature>
<feature type="binding site" evidence="9">
    <location>
        <begin position="243"/>
        <end position="244"/>
    </location>
    <ligand>
        <name>ATP</name>
        <dbReference type="ChEBI" id="CHEBI:30616"/>
    </ligand>
</feature>
<keyword evidence="3 9" id="KW-0547">Nucleotide-binding</keyword>
<dbReference type="HAMAP" id="MF_01987">
    <property type="entry name" value="Ribokinase"/>
    <property type="match status" value="1"/>
</dbReference>
<evidence type="ECO:0000256" key="3">
    <source>
        <dbReference type="ARBA" id="ARBA00022741"/>
    </source>
</evidence>
<feature type="binding site" evidence="9">
    <location>
        <position position="283"/>
    </location>
    <ligand>
        <name>K(+)</name>
        <dbReference type="ChEBI" id="CHEBI:29103"/>
    </ligand>
</feature>
<dbReference type="PRINTS" id="PR00990">
    <property type="entry name" value="RIBOKINASE"/>
</dbReference>
<keyword evidence="1 9" id="KW-0808">Transferase</keyword>
<dbReference type="Pfam" id="PF00294">
    <property type="entry name" value="PfkB"/>
    <property type="match status" value="1"/>
</dbReference>
<feature type="binding site" evidence="9">
    <location>
        <position position="277"/>
    </location>
    <ligand>
        <name>K(+)</name>
        <dbReference type="ChEBI" id="CHEBI:29103"/>
    </ligand>
</feature>
<keyword evidence="7 9" id="KW-0630">Potassium</keyword>
<evidence type="ECO:0000313" key="11">
    <source>
        <dbReference type="EMBL" id="SDR65813.1"/>
    </source>
</evidence>
<feature type="binding site" evidence="9">
    <location>
        <position position="240"/>
    </location>
    <ligand>
        <name>K(+)</name>
        <dbReference type="ChEBI" id="CHEBI:29103"/>
    </ligand>
</feature>
<dbReference type="GO" id="GO:0019303">
    <property type="term" value="P:D-ribose catabolic process"/>
    <property type="evidence" value="ECO:0007669"/>
    <property type="project" value="UniProtKB-UniRule"/>
</dbReference>
<dbReference type="GO" id="GO:0004747">
    <property type="term" value="F:ribokinase activity"/>
    <property type="evidence" value="ECO:0007669"/>
    <property type="project" value="UniProtKB-UniRule"/>
</dbReference>
<dbReference type="Proteomes" id="UP000199480">
    <property type="component" value="Chromosome I"/>
</dbReference>
<comment type="function">
    <text evidence="9">Catalyzes the phosphorylation of ribose at O-5 in a reaction requiring ATP and magnesium. The resulting D-ribose-5-phosphate can then be used either for sythesis of nucleotides, histidine, and tryptophan, or as a component of the pentose phosphate pathway.</text>
</comment>
<proteinExistence type="inferred from homology"/>
<feature type="binding site" evidence="9">
    <location>
        <position position="274"/>
    </location>
    <ligand>
        <name>K(+)</name>
        <dbReference type="ChEBI" id="CHEBI:29103"/>
    </ligand>
</feature>
<comment type="similarity">
    <text evidence="9">Belongs to the carbohydrate kinase PfkB family. Ribokinase subfamily.</text>
</comment>
<dbReference type="PANTHER" id="PTHR10584:SF166">
    <property type="entry name" value="RIBOKINASE"/>
    <property type="match status" value="1"/>
</dbReference>
<feature type="binding site" evidence="9">
    <location>
        <position position="136"/>
    </location>
    <ligand>
        <name>substrate</name>
    </ligand>
</feature>
<accession>A0A1H1KU42</accession>
<keyword evidence="2 9" id="KW-0479">Metal-binding</keyword>
<evidence type="ECO:0000256" key="1">
    <source>
        <dbReference type="ARBA" id="ARBA00022679"/>
    </source>
</evidence>
<dbReference type="EC" id="2.7.1.15" evidence="9"/>
<protein>
    <recommendedName>
        <fullName evidence="9">Ribokinase</fullName>
        <shortName evidence="9">RK</shortName>
        <ecNumber evidence="9">2.7.1.15</ecNumber>
    </recommendedName>
</protein>
<dbReference type="InterPro" id="IPR002139">
    <property type="entry name" value="Ribo/fructo_kinase"/>
</dbReference>
<gene>
    <name evidence="9" type="primary">rbsK</name>
    <name evidence="11" type="ORF">SAMN04489857_0328</name>
</gene>
<dbReference type="InterPro" id="IPR011611">
    <property type="entry name" value="PfkB_dom"/>
</dbReference>
<evidence type="ECO:0000259" key="10">
    <source>
        <dbReference type="Pfam" id="PF00294"/>
    </source>
</evidence>
<comment type="subcellular location">
    <subcellularLocation>
        <location evidence="9">Cytoplasm</location>
    </subcellularLocation>
</comment>
<feature type="binding site" evidence="9">
    <location>
        <position position="279"/>
    </location>
    <ligand>
        <name>K(+)</name>
        <dbReference type="ChEBI" id="CHEBI:29103"/>
    </ligand>
</feature>
<sequence>MRILDFGSLNIDYVYQVDHMVRPGETLAAGRRDVYPGGKGLNQAVACARAGAKVWQAGLVGPEGGLLLDVCREAGVNTDFVRTVDVASGHTVIQVDRGGQNCILLYGGANQRIDEAYADEVLSHFSAGDYVILQNEISCLPHIVDAAAARGMRVVLNPSPYNEALEAVDMSKVSLFLLNEVEGAQVAGGSEDPDEVLARLGEKYPDAAVVLTLGSEGSRYQRGDERYAQGIYHVDAKDTTAAGDTFTGYFVWAVSEGRPVPEALDIAAKASAIAVSRAGAVPSIPTIDEVMAAKL</sequence>
<comment type="activity regulation">
    <text evidence="9">Activated by a monovalent cation that binds near, but not in, the active site. The most likely occupant of the site in vivo is potassium. Ion binding induces a conformational change that may alter substrate affinity.</text>
</comment>
<evidence type="ECO:0000256" key="8">
    <source>
        <dbReference type="ARBA" id="ARBA00023277"/>
    </source>
</evidence>
<dbReference type="AlphaFoldDB" id="A0A1H1KU42"/>
<comment type="caution">
    <text evidence="9">Lacks conserved residue(s) required for the propagation of feature annotation.</text>
</comment>
<evidence type="ECO:0000256" key="4">
    <source>
        <dbReference type="ARBA" id="ARBA00022777"/>
    </source>
</evidence>
<organism evidence="11 12">
    <name type="scientific">Parafannyhessea umbonata</name>
    <dbReference type="NCBI Taxonomy" id="604330"/>
    <lineage>
        <taxon>Bacteria</taxon>
        <taxon>Bacillati</taxon>
        <taxon>Actinomycetota</taxon>
        <taxon>Coriobacteriia</taxon>
        <taxon>Coriobacteriales</taxon>
        <taxon>Atopobiaceae</taxon>
        <taxon>Parafannyhessea</taxon>
    </lineage>
</organism>
<keyword evidence="9" id="KW-0963">Cytoplasm</keyword>
<dbReference type="RefSeq" id="WP_090861335.1">
    <property type="nucleotide sequence ID" value="NZ_LT629759.1"/>
</dbReference>
<dbReference type="Gene3D" id="3.40.1190.20">
    <property type="match status" value="1"/>
</dbReference>
<keyword evidence="4 9" id="KW-0418">Kinase</keyword>
<dbReference type="GeneID" id="78499707"/>
<dbReference type="SUPFAM" id="SSF53613">
    <property type="entry name" value="Ribokinase-like"/>
    <property type="match status" value="1"/>
</dbReference>
<evidence type="ECO:0000256" key="5">
    <source>
        <dbReference type="ARBA" id="ARBA00022840"/>
    </source>
</evidence>
<feature type="binding site" evidence="9">
    <location>
        <position position="179"/>
    </location>
    <ligand>
        <name>ATP</name>
        <dbReference type="ChEBI" id="CHEBI:30616"/>
    </ligand>
</feature>
<dbReference type="InterPro" id="IPR029056">
    <property type="entry name" value="Ribokinase-like"/>
</dbReference>
<evidence type="ECO:0000256" key="2">
    <source>
        <dbReference type="ARBA" id="ARBA00022723"/>
    </source>
</evidence>
<feature type="binding site" evidence="9">
    <location>
        <begin position="38"/>
        <end position="42"/>
    </location>
    <ligand>
        <name>substrate</name>
    </ligand>
</feature>
<name>A0A1H1KU42_9ACTN</name>
<feature type="binding site" evidence="9">
    <location>
        <begin position="10"/>
        <end position="12"/>
    </location>
    <ligand>
        <name>substrate</name>
    </ligand>
</feature>
<dbReference type="InterPro" id="IPR011877">
    <property type="entry name" value="Ribokinase"/>
</dbReference>
<comment type="pathway">
    <text evidence="9">Carbohydrate metabolism; D-ribose degradation; D-ribose 5-phosphate from beta-D-ribopyranose: step 2/2.</text>
</comment>
<keyword evidence="5 9" id="KW-0067">ATP-binding</keyword>
<dbReference type="GO" id="GO:0005524">
    <property type="term" value="F:ATP binding"/>
    <property type="evidence" value="ECO:0007669"/>
    <property type="project" value="UniProtKB-UniRule"/>
</dbReference>
<evidence type="ECO:0000256" key="6">
    <source>
        <dbReference type="ARBA" id="ARBA00022842"/>
    </source>
</evidence>
<feature type="binding site" evidence="9">
    <location>
        <begin position="212"/>
        <end position="217"/>
    </location>
    <ligand>
        <name>ATP</name>
        <dbReference type="ChEBI" id="CHEBI:30616"/>
    </ligand>
</feature>
<feature type="domain" description="Carbohydrate kinase PfkB" evidence="10">
    <location>
        <begin position="6"/>
        <end position="286"/>
    </location>
</feature>
<feature type="binding site" evidence="9">
    <location>
        <position position="244"/>
    </location>
    <ligand>
        <name>substrate</name>
    </ligand>
</feature>
<dbReference type="GO" id="GO:0046872">
    <property type="term" value="F:metal ion binding"/>
    <property type="evidence" value="ECO:0007669"/>
    <property type="project" value="UniProtKB-KW"/>
</dbReference>
<dbReference type="UniPathway" id="UPA00916">
    <property type="reaction ID" value="UER00889"/>
</dbReference>
<reference evidence="12" key="1">
    <citation type="submission" date="2016-10" db="EMBL/GenBank/DDBJ databases">
        <authorList>
            <person name="Varghese N."/>
            <person name="Submissions S."/>
        </authorList>
    </citation>
    <scope>NUCLEOTIDE SEQUENCE [LARGE SCALE GENOMIC DNA]</scope>
    <source>
        <strain evidence="12">DSM 22620</strain>
    </source>
</reference>
<dbReference type="EMBL" id="LT629759">
    <property type="protein sequence ID" value="SDR65813.1"/>
    <property type="molecule type" value="Genomic_DNA"/>
</dbReference>
<dbReference type="OrthoDB" id="9775849at2"/>
<dbReference type="CDD" id="cd01174">
    <property type="entry name" value="ribokinase"/>
    <property type="match status" value="1"/>
</dbReference>
<dbReference type="PANTHER" id="PTHR10584">
    <property type="entry name" value="SUGAR KINASE"/>
    <property type="match status" value="1"/>
</dbReference>
<evidence type="ECO:0000313" key="12">
    <source>
        <dbReference type="Proteomes" id="UP000199480"/>
    </source>
</evidence>
<feature type="active site" description="Proton acceptor" evidence="9">
    <location>
        <position position="244"/>
    </location>
</feature>
<comment type="cofactor">
    <cofactor evidence="9">
        <name>Mg(2+)</name>
        <dbReference type="ChEBI" id="CHEBI:18420"/>
    </cofactor>
    <text evidence="9">Requires a divalent cation, most likely magnesium in vivo, as an electrophilic catalyst to aid phosphoryl group transfer. It is the chelate of the metal and the nucleotide that is the actual substrate.</text>
</comment>
<evidence type="ECO:0000256" key="7">
    <source>
        <dbReference type="ARBA" id="ARBA00022958"/>
    </source>
</evidence>
<keyword evidence="6 9" id="KW-0460">Magnesium</keyword>
<evidence type="ECO:0000256" key="9">
    <source>
        <dbReference type="HAMAP-Rule" id="MF_01987"/>
    </source>
</evidence>
<dbReference type="GO" id="GO:0005737">
    <property type="term" value="C:cytoplasm"/>
    <property type="evidence" value="ECO:0007669"/>
    <property type="project" value="UniProtKB-SubCell"/>
</dbReference>
<keyword evidence="8 9" id="KW-0119">Carbohydrate metabolism</keyword>
<comment type="subunit">
    <text evidence="9">Homodimer.</text>
</comment>